<dbReference type="EMBL" id="BLAL01000079">
    <property type="protein sequence ID" value="GES84310.1"/>
    <property type="molecule type" value="Genomic_DNA"/>
</dbReference>
<comment type="caution">
    <text evidence="1">The sequence shown here is derived from an EMBL/GenBank/DDBJ whole genome shotgun (WGS) entry which is preliminary data.</text>
</comment>
<dbReference type="AlphaFoldDB" id="A0A8H3LDD9"/>
<accession>A0A8H3LDD9</accession>
<name>A0A8H3LDD9_9GLOM</name>
<proteinExistence type="predicted"/>
<sequence length="119" mass="14323">MQKRSSHFGFRHMDLDVKNTTDNLRRALFSLKDDSDFKNFKRDTFPLNLDFRFGLDSLNFKWNAFFLDLNFRFSTWTGTNTLAWHLEKQTLLLAHKEHFGSTPEGNEFFFYLSLIQEHY</sequence>
<organism evidence="1 2">
    <name type="scientific">Rhizophagus clarus</name>
    <dbReference type="NCBI Taxonomy" id="94130"/>
    <lineage>
        <taxon>Eukaryota</taxon>
        <taxon>Fungi</taxon>
        <taxon>Fungi incertae sedis</taxon>
        <taxon>Mucoromycota</taxon>
        <taxon>Glomeromycotina</taxon>
        <taxon>Glomeromycetes</taxon>
        <taxon>Glomerales</taxon>
        <taxon>Glomeraceae</taxon>
        <taxon>Rhizophagus</taxon>
    </lineage>
</organism>
<gene>
    <name evidence="1" type="ORF">RCL2_001143400</name>
</gene>
<evidence type="ECO:0000313" key="1">
    <source>
        <dbReference type="EMBL" id="GES84310.1"/>
    </source>
</evidence>
<dbReference type="Proteomes" id="UP000615446">
    <property type="component" value="Unassembled WGS sequence"/>
</dbReference>
<protein>
    <submittedName>
        <fullName evidence="1">Uncharacterized protein</fullName>
    </submittedName>
</protein>
<evidence type="ECO:0000313" key="2">
    <source>
        <dbReference type="Proteomes" id="UP000615446"/>
    </source>
</evidence>
<reference evidence="1" key="1">
    <citation type="submission" date="2019-10" db="EMBL/GenBank/DDBJ databases">
        <title>Conservation and host-specific expression of non-tandemly repeated heterogenous ribosome RNA gene in arbuscular mycorrhizal fungi.</title>
        <authorList>
            <person name="Maeda T."/>
            <person name="Kobayashi Y."/>
            <person name="Nakagawa T."/>
            <person name="Ezawa T."/>
            <person name="Yamaguchi K."/>
            <person name="Bino T."/>
            <person name="Nishimoto Y."/>
            <person name="Shigenobu S."/>
            <person name="Kawaguchi M."/>
        </authorList>
    </citation>
    <scope>NUCLEOTIDE SEQUENCE</scope>
    <source>
        <strain evidence="1">HR1</strain>
    </source>
</reference>